<reference evidence="3" key="1">
    <citation type="submission" date="2016-12" db="EMBL/GenBank/DDBJ databases">
        <authorList>
            <person name="Moulin L."/>
        </authorList>
    </citation>
    <scope>NUCLEOTIDE SEQUENCE [LARGE SCALE GENOMIC DNA]</scope>
    <source>
        <strain evidence="3">STM 7183</strain>
    </source>
</reference>
<feature type="compositionally biased region" description="Polar residues" evidence="1">
    <location>
        <begin position="156"/>
        <end position="235"/>
    </location>
</feature>
<feature type="transmembrane region" description="Helical" evidence="2">
    <location>
        <begin position="103"/>
        <end position="124"/>
    </location>
</feature>
<dbReference type="AlphaFoldDB" id="A0A1N7RPM6"/>
<keyword evidence="2" id="KW-0472">Membrane</keyword>
<dbReference type="RefSeq" id="WP_143810899.1">
    <property type="nucleotide sequence ID" value="NZ_CYGY02000011.1"/>
</dbReference>
<sequence length="351" mass="37211">MGDQTAHGPIFPATCARCGGRVSGTVSFCPHCGVPARLAFGDRAPKKKPRVAATRAASVRANILRDRRLWPWRSTPFFQLADTDHSYGGARPPMRSGAGRRGLKTGAVLMLPAVVVLFGGAVLLHRSVDSDTRDQRARSSIVQGTVTSDDMDRHNPASTIAQGPTTAQGSEATGGSITPQNPATEERPTITTAVPPTTGASSVTPAMTASTAASRPSQASFSASQNEETSSQYARSNDRGYGGRHHRLISLALARAHDGLEKNDLRTARSGVYWALSLQPDNRDALLMKMELVSRERARDAALKAARSCAGEERRQCVWQNASNALSIDSSSTGAKALVEHSNVDSGKTGP</sequence>
<evidence type="ECO:0000256" key="1">
    <source>
        <dbReference type="SAM" id="MobiDB-lite"/>
    </source>
</evidence>
<evidence type="ECO:0008006" key="5">
    <source>
        <dbReference type="Google" id="ProtNLM"/>
    </source>
</evidence>
<feature type="compositionally biased region" description="Polar residues" evidence="1">
    <location>
        <begin position="138"/>
        <end position="148"/>
    </location>
</feature>
<keyword evidence="4" id="KW-1185">Reference proteome</keyword>
<comment type="caution">
    <text evidence="3">The sequence shown here is derived from an EMBL/GenBank/DDBJ whole genome shotgun (WGS) entry which is preliminary data.</text>
</comment>
<feature type="region of interest" description="Disordered" evidence="1">
    <location>
        <begin position="129"/>
        <end position="242"/>
    </location>
</feature>
<protein>
    <recommendedName>
        <fullName evidence="5">Zinc ribbon domain-containing protein</fullName>
    </recommendedName>
</protein>
<dbReference type="EMBL" id="CYGY02000011">
    <property type="protein sequence ID" value="SIT37075.1"/>
    <property type="molecule type" value="Genomic_DNA"/>
</dbReference>
<evidence type="ECO:0000256" key="2">
    <source>
        <dbReference type="SAM" id="Phobius"/>
    </source>
</evidence>
<proteinExistence type="predicted"/>
<evidence type="ECO:0000313" key="3">
    <source>
        <dbReference type="EMBL" id="SIT37075.1"/>
    </source>
</evidence>
<dbReference type="OrthoDB" id="9128660at2"/>
<name>A0A1N7RPM6_9BURK</name>
<organism evidence="3 4">
    <name type="scientific">Paraburkholderia piptadeniae</name>
    <dbReference type="NCBI Taxonomy" id="1701573"/>
    <lineage>
        <taxon>Bacteria</taxon>
        <taxon>Pseudomonadati</taxon>
        <taxon>Pseudomonadota</taxon>
        <taxon>Betaproteobacteria</taxon>
        <taxon>Burkholderiales</taxon>
        <taxon>Burkholderiaceae</taxon>
        <taxon>Paraburkholderia</taxon>
    </lineage>
</organism>
<evidence type="ECO:0000313" key="4">
    <source>
        <dbReference type="Proteomes" id="UP000195569"/>
    </source>
</evidence>
<accession>A0A1N7RPM6</accession>
<gene>
    <name evidence="3" type="ORF">BN2476_110088</name>
</gene>
<keyword evidence="2" id="KW-0812">Transmembrane</keyword>
<keyword evidence="2" id="KW-1133">Transmembrane helix</keyword>
<dbReference type="Proteomes" id="UP000195569">
    <property type="component" value="Unassembled WGS sequence"/>
</dbReference>